<keyword evidence="2 3" id="KW-0342">GTP-binding</keyword>
<feature type="binding site" evidence="3">
    <location>
        <position position="68"/>
    </location>
    <ligand>
        <name>GTP</name>
        <dbReference type="ChEBI" id="CHEBI:37565"/>
    </ligand>
</feature>
<keyword evidence="1 3" id="KW-0547">Nucleotide-binding</keyword>
<dbReference type="Proteomes" id="UP000011185">
    <property type="component" value="Unassembled WGS sequence"/>
</dbReference>
<dbReference type="SMART" id="SM00178">
    <property type="entry name" value="SAR"/>
    <property type="match status" value="1"/>
</dbReference>
<dbReference type="OrthoDB" id="2011769at2759"/>
<sequence>MSFNLLVKQIKKKSNDLKFIVVGLDNSGKTTIINNILRIDAISSPTFGYTIYKNLYKNTNLTLFDIGGQEALRKYWSNFYEDADGVIFVFDLFDTRDFVGEFNRVRETLADYPVLIYGNKIDLDRERGQSILEKVKNGIDDESVNCYGVSGKMGTGLEEGMDWLIDVAKLNLAKHIL</sequence>
<dbReference type="SMART" id="SM00177">
    <property type="entry name" value="ARF"/>
    <property type="match status" value="1"/>
</dbReference>
<dbReference type="GO" id="GO:0005525">
    <property type="term" value="F:GTP binding"/>
    <property type="evidence" value="ECO:0007669"/>
    <property type="project" value="UniProtKB-KW"/>
</dbReference>
<dbReference type="NCBIfam" id="TIGR00231">
    <property type="entry name" value="small_GTP"/>
    <property type="match status" value="1"/>
</dbReference>
<dbReference type="InterPro" id="IPR006689">
    <property type="entry name" value="Small_GTPase_ARF/SAR"/>
</dbReference>
<evidence type="ECO:0000256" key="2">
    <source>
        <dbReference type="ARBA" id="ARBA00023134"/>
    </source>
</evidence>
<dbReference type="Pfam" id="PF00025">
    <property type="entry name" value="Arf"/>
    <property type="match status" value="1"/>
</dbReference>
<dbReference type="GO" id="GO:0046872">
    <property type="term" value="F:metal ion binding"/>
    <property type="evidence" value="ECO:0007669"/>
    <property type="project" value="UniProtKB-KW"/>
</dbReference>
<dbReference type="InterPro" id="IPR027417">
    <property type="entry name" value="P-loop_NTPase"/>
</dbReference>
<evidence type="ECO:0000313" key="5">
    <source>
        <dbReference type="EMBL" id="ELQ74830.1"/>
    </source>
</evidence>
<proteinExistence type="predicted"/>
<dbReference type="SUPFAM" id="SSF52540">
    <property type="entry name" value="P-loop containing nucleoside triphosphate hydrolases"/>
    <property type="match status" value="1"/>
</dbReference>
<dbReference type="HOGENOM" id="CLU_040729_12_4_1"/>
<keyword evidence="4" id="KW-0479">Metal-binding</keyword>
<feature type="binding site" evidence="3">
    <location>
        <begin position="119"/>
        <end position="122"/>
    </location>
    <ligand>
        <name>GTP</name>
        <dbReference type="ChEBI" id="CHEBI:37565"/>
    </ligand>
</feature>
<dbReference type="InterPro" id="IPR044612">
    <property type="entry name" value="ARL2/3"/>
</dbReference>
<feature type="binding site" evidence="3">
    <location>
        <begin position="23"/>
        <end position="30"/>
    </location>
    <ligand>
        <name>GTP</name>
        <dbReference type="ChEBI" id="CHEBI:37565"/>
    </ligand>
</feature>
<dbReference type="PROSITE" id="PS51417">
    <property type="entry name" value="ARF"/>
    <property type="match status" value="1"/>
</dbReference>
<keyword evidence="4" id="KW-0460">Magnesium</keyword>
<feature type="binding site" evidence="4">
    <location>
        <position position="30"/>
    </location>
    <ligand>
        <name>Mg(2+)</name>
        <dbReference type="ChEBI" id="CHEBI:18420"/>
    </ligand>
</feature>
<dbReference type="VEuPathDB" id="MicrosporidiaDB:THOM_2229"/>
<dbReference type="PRINTS" id="PR00449">
    <property type="entry name" value="RASTRNSFRMNG"/>
</dbReference>
<dbReference type="PANTHER" id="PTHR45697">
    <property type="entry name" value="ADP-RIBOSYLATION FACTOR-LIKE PROTEIN 2-RELATED"/>
    <property type="match status" value="1"/>
</dbReference>
<feature type="binding site" evidence="4">
    <location>
        <position position="46"/>
    </location>
    <ligand>
        <name>Mg(2+)</name>
        <dbReference type="ChEBI" id="CHEBI:18420"/>
    </ligand>
</feature>
<dbReference type="SMART" id="SM00175">
    <property type="entry name" value="RAB"/>
    <property type="match status" value="1"/>
</dbReference>
<gene>
    <name evidence="5" type="ORF">THOM_2229</name>
</gene>
<evidence type="ECO:0000256" key="1">
    <source>
        <dbReference type="ARBA" id="ARBA00022741"/>
    </source>
</evidence>
<dbReference type="EMBL" id="JH994017">
    <property type="protein sequence ID" value="ELQ74830.1"/>
    <property type="molecule type" value="Genomic_DNA"/>
</dbReference>
<dbReference type="FunCoup" id="L7JU49">
    <property type="interactions" value="42"/>
</dbReference>
<dbReference type="OMA" id="EGMEWVC"/>
<evidence type="ECO:0000256" key="3">
    <source>
        <dbReference type="PIRSR" id="PIRSR606689-1"/>
    </source>
</evidence>
<accession>L7JU49</accession>
<protein>
    <submittedName>
        <fullName evidence="5">GTP-binding ADP-ribosylation factor-like protein ARL2</fullName>
    </submittedName>
</protein>
<dbReference type="STRING" id="72359.L7JU49"/>
<name>L7JU49_TRAHO</name>
<evidence type="ECO:0000313" key="6">
    <source>
        <dbReference type="Proteomes" id="UP000011185"/>
    </source>
</evidence>
<evidence type="ECO:0000256" key="4">
    <source>
        <dbReference type="PIRSR" id="PIRSR606689-2"/>
    </source>
</evidence>
<organism evidence="5 6">
    <name type="scientific">Trachipleistophora hominis</name>
    <name type="common">Microsporidian parasite</name>
    <dbReference type="NCBI Taxonomy" id="72359"/>
    <lineage>
        <taxon>Eukaryota</taxon>
        <taxon>Fungi</taxon>
        <taxon>Fungi incertae sedis</taxon>
        <taxon>Microsporidia</taxon>
        <taxon>Pleistophoridae</taxon>
        <taxon>Trachipleistophora</taxon>
    </lineage>
</organism>
<keyword evidence="6" id="KW-1185">Reference proteome</keyword>
<reference evidence="5 6" key="1">
    <citation type="journal article" date="2012" name="PLoS Pathog.">
        <title>The genome of the obligate intracellular parasite Trachipleistophora hominis: new insights into microsporidian genome dynamics and reductive evolution.</title>
        <authorList>
            <person name="Heinz E."/>
            <person name="Williams T.A."/>
            <person name="Nakjang S."/>
            <person name="Noel C.J."/>
            <person name="Swan D.C."/>
            <person name="Goldberg A.V."/>
            <person name="Harris S.R."/>
            <person name="Weinmaier T."/>
            <person name="Markert S."/>
            <person name="Becher D."/>
            <person name="Bernhardt J."/>
            <person name="Dagan T."/>
            <person name="Hacker C."/>
            <person name="Lucocq J.M."/>
            <person name="Schweder T."/>
            <person name="Rattei T."/>
            <person name="Hall N."/>
            <person name="Hirt R.P."/>
            <person name="Embley T.M."/>
        </authorList>
    </citation>
    <scope>NUCLEOTIDE SEQUENCE [LARGE SCALE GENOMIC DNA]</scope>
</reference>
<dbReference type="GO" id="GO:0003924">
    <property type="term" value="F:GTPase activity"/>
    <property type="evidence" value="ECO:0007669"/>
    <property type="project" value="InterPro"/>
</dbReference>
<dbReference type="InParanoid" id="L7JU49"/>
<dbReference type="Gene3D" id="3.40.50.300">
    <property type="entry name" value="P-loop containing nucleotide triphosphate hydrolases"/>
    <property type="match status" value="1"/>
</dbReference>
<dbReference type="AlphaFoldDB" id="L7JU49"/>
<dbReference type="InterPro" id="IPR005225">
    <property type="entry name" value="Small_GTP-bd"/>
</dbReference>